<accession>A0ACD5ZRX3</accession>
<keyword evidence="2" id="KW-1185">Reference proteome</keyword>
<reference evidence="1" key="1">
    <citation type="submission" date="2021-05" db="EMBL/GenBank/DDBJ databases">
        <authorList>
            <person name="Scholz U."/>
            <person name="Mascher M."/>
            <person name="Fiebig A."/>
        </authorList>
    </citation>
    <scope>NUCLEOTIDE SEQUENCE [LARGE SCALE GENOMIC DNA]</scope>
</reference>
<evidence type="ECO:0000313" key="1">
    <source>
        <dbReference type="EnsemblPlants" id="AVESA.00010b.r2.7AG1215600.2.CDS"/>
    </source>
</evidence>
<evidence type="ECO:0000313" key="2">
    <source>
        <dbReference type="Proteomes" id="UP001732700"/>
    </source>
</evidence>
<organism evidence="1 2">
    <name type="scientific">Avena sativa</name>
    <name type="common">Oat</name>
    <dbReference type="NCBI Taxonomy" id="4498"/>
    <lineage>
        <taxon>Eukaryota</taxon>
        <taxon>Viridiplantae</taxon>
        <taxon>Streptophyta</taxon>
        <taxon>Embryophyta</taxon>
        <taxon>Tracheophyta</taxon>
        <taxon>Spermatophyta</taxon>
        <taxon>Magnoliopsida</taxon>
        <taxon>Liliopsida</taxon>
        <taxon>Poales</taxon>
        <taxon>Poaceae</taxon>
        <taxon>BOP clade</taxon>
        <taxon>Pooideae</taxon>
        <taxon>Poodae</taxon>
        <taxon>Poeae</taxon>
        <taxon>Poeae Chloroplast Group 1 (Aveneae type)</taxon>
        <taxon>Aveninae</taxon>
        <taxon>Avena</taxon>
    </lineage>
</organism>
<protein>
    <submittedName>
        <fullName evidence="1">Uncharacterized protein</fullName>
    </submittedName>
</protein>
<sequence>MEETLLPIPGRRSLECKDEEEEEEESTAVSEEVKRQLWLTGPLIAGYQMQNLVQTISTMFLGHLGELPLAGASIAGSFATVTGFSLLSGLASALDTFYGQAFGARQYHLVCIYKQRAMLILTLISVPLAVLWFYTGSILLLLDQDEDIAMEAGTFARWMIPGLFAYGLLQCQVRFLQSQNIVFPVMLSAAATALFHFAICWLLVRVLGLGSKGVAIGKAMSYWINVVMLAVYVRVSSTCKNTWTGFSMEAIRGARDFFRLAVPSALMVSLEWWSFEALVLLSGLLPNPKLETSVLSIILSTSDVIFMIAEGLGTATSTRVSNELGTGRPRTTRLAVHVVMFVAISQGLIMGVAMISVRHLWGYVYSDEEEVVIYVAKMAFLLAVSNFFDGIQSVLSGVARGCGWQKIGAWINLGSYYVVGLPAAYLFAFVLRGGGMGLWMGIICGILVQDLLLGAITLYTDWNKEVLIRSLQLGYVFLFWRILLGQLMGCRTIYVFYELQLYIHDCSNMYFRFGGFCCFL</sequence>
<name>A0ACD5ZRX3_AVESA</name>
<reference evidence="1" key="2">
    <citation type="submission" date="2025-09" db="UniProtKB">
        <authorList>
            <consortium name="EnsemblPlants"/>
        </authorList>
    </citation>
    <scope>IDENTIFICATION</scope>
</reference>
<proteinExistence type="predicted"/>
<dbReference type="Proteomes" id="UP001732700">
    <property type="component" value="Chromosome 7A"/>
</dbReference>
<dbReference type="EnsemblPlants" id="AVESA.00010b.r2.7AG1215600.2">
    <property type="protein sequence ID" value="AVESA.00010b.r2.7AG1215600.2.CDS"/>
    <property type="gene ID" value="AVESA.00010b.r2.7AG1215600"/>
</dbReference>